<keyword evidence="1" id="KW-1133">Transmembrane helix</keyword>
<accession>A0A9X7Z6K0</accession>
<dbReference type="AlphaFoldDB" id="A0A9X7Z6K0"/>
<protein>
    <submittedName>
        <fullName evidence="2">Uncharacterized protein</fullName>
    </submittedName>
</protein>
<dbReference type="RefSeq" id="WP_206655709.1">
    <property type="nucleotide sequence ID" value="NZ_CP071182.1"/>
</dbReference>
<organism evidence="2 3">
    <name type="scientific">Alicyclobacillus mengziensis</name>
    <dbReference type="NCBI Taxonomy" id="2931921"/>
    <lineage>
        <taxon>Bacteria</taxon>
        <taxon>Bacillati</taxon>
        <taxon>Bacillota</taxon>
        <taxon>Bacilli</taxon>
        <taxon>Bacillales</taxon>
        <taxon>Alicyclobacillaceae</taxon>
        <taxon>Alicyclobacillus</taxon>
    </lineage>
</organism>
<keyword evidence="3" id="KW-1185">Reference proteome</keyword>
<proteinExistence type="predicted"/>
<dbReference type="Proteomes" id="UP000663505">
    <property type="component" value="Chromosome"/>
</dbReference>
<feature type="transmembrane region" description="Helical" evidence="1">
    <location>
        <begin position="7"/>
        <end position="26"/>
    </location>
</feature>
<evidence type="ECO:0000313" key="2">
    <source>
        <dbReference type="EMBL" id="QSO46340.1"/>
    </source>
</evidence>
<name>A0A9X7Z6K0_9BACL</name>
<keyword evidence="1" id="KW-0472">Membrane</keyword>
<reference evidence="2 3" key="1">
    <citation type="submission" date="2021-02" db="EMBL/GenBank/DDBJ databases">
        <title>Alicyclobacillus curvatus sp. nov. and Alicyclobacillus mengziensis sp. nov., two acidophilic bacteria isolated from acid mine drainage.</title>
        <authorList>
            <person name="Huang Y."/>
        </authorList>
    </citation>
    <scope>NUCLEOTIDE SEQUENCE [LARGE SCALE GENOMIC DNA]</scope>
    <source>
        <strain evidence="2 3">S30H14</strain>
    </source>
</reference>
<dbReference type="SUPFAM" id="SSF58104">
    <property type="entry name" value="Methyl-accepting chemotaxis protein (MCP) signaling domain"/>
    <property type="match status" value="1"/>
</dbReference>
<dbReference type="KEGG" id="afx:JZ786_17840"/>
<dbReference type="EMBL" id="CP071182">
    <property type="protein sequence ID" value="QSO46340.1"/>
    <property type="molecule type" value="Genomic_DNA"/>
</dbReference>
<gene>
    <name evidence="2" type="ORF">JZ786_17840</name>
</gene>
<keyword evidence="1" id="KW-0812">Transmembrane</keyword>
<evidence type="ECO:0000313" key="3">
    <source>
        <dbReference type="Proteomes" id="UP000663505"/>
    </source>
</evidence>
<sequence length="171" mass="18258">MKFTVHTIAKIIIPVGLVVLGVNGMMEVRLQHDMDQKAVSLKQNVSEAKSLSGQLGQGLQGLSQLQQTTKHMQSSLVQIQQTSLNMAAGLGTLAQTVAGINQSVATIGNGVGQSQAYIHSISQSELKILNTLQHLNQVNSDIVQNLGTMLADEGSIHNNLVQMNQKIALVP</sequence>
<evidence type="ECO:0000256" key="1">
    <source>
        <dbReference type="SAM" id="Phobius"/>
    </source>
</evidence>